<comment type="pathway">
    <text evidence="2">Siderophore biosynthesis; mycobactin biosynthesis.</text>
</comment>
<evidence type="ECO:0000259" key="13">
    <source>
        <dbReference type="Pfam" id="PF02771"/>
    </source>
</evidence>
<dbReference type="InterPro" id="IPR037069">
    <property type="entry name" value="AcylCoA_DH/ox_N_sf"/>
</dbReference>
<evidence type="ECO:0000313" key="14">
    <source>
        <dbReference type="EMBL" id="QDO96088.1"/>
    </source>
</evidence>
<dbReference type="Gene3D" id="1.10.540.10">
    <property type="entry name" value="Acyl-CoA dehydrogenase/oxidase, N-terminal domain"/>
    <property type="match status" value="1"/>
</dbReference>
<keyword evidence="6 10" id="KW-0560">Oxidoreductase</keyword>
<dbReference type="InterPro" id="IPR006091">
    <property type="entry name" value="Acyl-CoA_Oxase/DH_mid-dom"/>
</dbReference>
<dbReference type="FunFam" id="2.40.110.10:FF:000002">
    <property type="entry name" value="Acyl-CoA dehydrogenase fadE12"/>
    <property type="match status" value="1"/>
</dbReference>
<reference evidence="14 15" key="1">
    <citation type="submission" date="2019-07" db="EMBL/GenBank/DDBJ databases">
        <title>Genome sequencing for Ferrovibrio sp. K5.</title>
        <authorList>
            <person name="Park S.-J."/>
        </authorList>
    </citation>
    <scope>NUCLEOTIDE SEQUENCE [LARGE SCALE GENOMIC DNA]</scope>
    <source>
        <strain evidence="14 15">K5</strain>
    </source>
</reference>
<feature type="domain" description="Acyl-CoA oxidase/dehydrogenase middle" evidence="12">
    <location>
        <begin position="127"/>
        <end position="222"/>
    </location>
</feature>
<evidence type="ECO:0000256" key="2">
    <source>
        <dbReference type="ARBA" id="ARBA00005102"/>
    </source>
</evidence>
<dbReference type="AlphaFoldDB" id="A0A516GX21"/>
<evidence type="ECO:0000256" key="10">
    <source>
        <dbReference type="RuleBase" id="RU362125"/>
    </source>
</evidence>
<evidence type="ECO:0000256" key="7">
    <source>
        <dbReference type="ARBA" id="ARBA00037085"/>
    </source>
</evidence>
<dbReference type="Gene3D" id="1.20.140.10">
    <property type="entry name" value="Butyryl-CoA Dehydrogenase, subunit A, domain 3"/>
    <property type="match status" value="1"/>
</dbReference>
<dbReference type="InterPro" id="IPR009075">
    <property type="entry name" value="AcylCo_DH/oxidase_C"/>
</dbReference>
<accession>A0A516GX21</accession>
<dbReference type="PROSITE" id="PS00072">
    <property type="entry name" value="ACYL_COA_DH_1"/>
    <property type="match status" value="1"/>
</dbReference>
<dbReference type="RefSeq" id="WP_144067069.1">
    <property type="nucleotide sequence ID" value="NZ_CP041636.1"/>
</dbReference>
<dbReference type="PANTHER" id="PTHR48083:SF20">
    <property type="entry name" value="LONG-CHAIN SPECIFIC ACYL-COA DEHYDROGENASE, MITOCHONDRIAL"/>
    <property type="match status" value="1"/>
</dbReference>
<evidence type="ECO:0000256" key="3">
    <source>
        <dbReference type="ARBA" id="ARBA00009347"/>
    </source>
</evidence>
<dbReference type="KEGG" id="fer:FNB15_01800"/>
<dbReference type="GO" id="GO:0003995">
    <property type="term" value="F:acyl-CoA dehydrogenase activity"/>
    <property type="evidence" value="ECO:0007669"/>
    <property type="project" value="InterPro"/>
</dbReference>
<evidence type="ECO:0000259" key="11">
    <source>
        <dbReference type="Pfam" id="PF00441"/>
    </source>
</evidence>
<dbReference type="InterPro" id="IPR046373">
    <property type="entry name" value="Acyl-CoA_Oxase/DH_mid-dom_sf"/>
</dbReference>
<sequence length="382" mass="42672">MTEYGIPRSIYGEDHQMFREAARKFYEREVVPHHAKWEEDGVVPKDVWRKAGEAGFLCATMPEEYGGSGVDRLYSAILMEEQAYTGCTGPGFSLHSDIVAPYILAYGSEEQKKKWLPKMASGEVIGAIAMTEPGAGSDLQGVKTTAVRDGNEFVINGQKTFITNGQNADLVIVVTKTDPKQGAKGTSLFLVEAGREGFTKGRNLEKLGMKAQDTSELFFSDVRVPPENMLGGEGQGFFYLMQELAWERLQIAIMAVAGCEAALKWTVDYTRERKVFGKSVLDFQNTKFELAELKTETQIARVFVDKCIEMVANHKLDVATAAMAKYWTTDLQGKLLDRCLQLFGGYGFMWEYPITRAYADARVQRIYGGTNEIMKELISRTL</sequence>
<comment type="cofactor">
    <cofactor evidence="1 10">
        <name>FAD</name>
        <dbReference type="ChEBI" id="CHEBI:57692"/>
    </cofactor>
</comment>
<name>A0A516GX21_9PROT</name>
<keyword evidence="4 10" id="KW-0285">Flavoprotein</keyword>
<dbReference type="FunFam" id="1.10.540.10:FF:000009">
    <property type="entry name" value="Probable acyl-CoA dehydrogenase"/>
    <property type="match status" value="1"/>
</dbReference>
<keyword evidence="5 10" id="KW-0274">FAD</keyword>
<dbReference type="SUPFAM" id="SSF56645">
    <property type="entry name" value="Acyl-CoA dehydrogenase NM domain-like"/>
    <property type="match status" value="1"/>
</dbReference>
<dbReference type="InterPro" id="IPR013786">
    <property type="entry name" value="AcylCoA_DH/ox_N"/>
</dbReference>
<evidence type="ECO:0000256" key="8">
    <source>
        <dbReference type="ARBA" id="ARBA00040394"/>
    </source>
</evidence>
<comment type="function">
    <text evidence="7">Catalyzes the dehydrogenation at the alpha-beta position of ACP-bound acyl chains. This results in the introduction of a double bond in the lipidic chain, which is further transferred to the epsilon-amino group of lysine residue in the mycobactin core by MbtK.</text>
</comment>
<dbReference type="GO" id="GO:0005737">
    <property type="term" value="C:cytoplasm"/>
    <property type="evidence" value="ECO:0007669"/>
    <property type="project" value="TreeGrafter"/>
</dbReference>
<evidence type="ECO:0000256" key="1">
    <source>
        <dbReference type="ARBA" id="ARBA00001974"/>
    </source>
</evidence>
<dbReference type="Pfam" id="PF02771">
    <property type="entry name" value="Acyl-CoA_dh_N"/>
    <property type="match status" value="1"/>
</dbReference>
<dbReference type="InterPro" id="IPR036250">
    <property type="entry name" value="AcylCo_DH-like_C"/>
</dbReference>
<dbReference type="Pfam" id="PF00441">
    <property type="entry name" value="Acyl-CoA_dh_1"/>
    <property type="match status" value="1"/>
</dbReference>
<dbReference type="SUPFAM" id="SSF47203">
    <property type="entry name" value="Acyl-CoA dehydrogenase C-terminal domain-like"/>
    <property type="match status" value="1"/>
</dbReference>
<dbReference type="GO" id="GO:0033539">
    <property type="term" value="P:fatty acid beta-oxidation using acyl-CoA dehydrogenase"/>
    <property type="evidence" value="ECO:0007669"/>
    <property type="project" value="TreeGrafter"/>
</dbReference>
<evidence type="ECO:0000256" key="6">
    <source>
        <dbReference type="ARBA" id="ARBA00023002"/>
    </source>
</evidence>
<dbReference type="Pfam" id="PF02770">
    <property type="entry name" value="Acyl-CoA_dh_M"/>
    <property type="match status" value="1"/>
</dbReference>
<evidence type="ECO:0000259" key="12">
    <source>
        <dbReference type="Pfam" id="PF02770"/>
    </source>
</evidence>
<dbReference type="PROSITE" id="PS00073">
    <property type="entry name" value="ACYL_COA_DH_2"/>
    <property type="match status" value="1"/>
</dbReference>
<dbReference type="FunFam" id="1.20.140.10:FF:000001">
    <property type="entry name" value="Acyl-CoA dehydrogenase"/>
    <property type="match status" value="1"/>
</dbReference>
<feature type="domain" description="Acyl-CoA dehydrogenase/oxidase C-terminal" evidence="11">
    <location>
        <begin position="234"/>
        <end position="381"/>
    </location>
</feature>
<keyword evidence="15" id="KW-1185">Reference proteome</keyword>
<evidence type="ECO:0000313" key="15">
    <source>
        <dbReference type="Proteomes" id="UP000317496"/>
    </source>
</evidence>
<dbReference type="GO" id="GO:0050660">
    <property type="term" value="F:flavin adenine dinucleotide binding"/>
    <property type="evidence" value="ECO:0007669"/>
    <property type="project" value="InterPro"/>
</dbReference>
<evidence type="ECO:0000256" key="4">
    <source>
        <dbReference type="ARBA" id="ARBA00022630"/>
    </source>
</evidence>
<dbReference type="Proteomes" id="UP000317496">
    <property type="component" value="Chromosome"/>
</dbReference>
<organism evidence="14 15">
    <name type="scientific">Ferrovibrio terrae</name>
    <dbReference type="NCBI Taxonomy" id="2594003"/>
    <lineage>
        <taxon>Bacteria</taxon>
        <taxon>Pseudomonadati</taxon>
        <taxon>Pseudomonadota</taxon>
        <taxon>Alphaproteobacteria</taxon>
        <taxon>Rhodospirillales</taxon>
        <taxon>Rhodospirillaceae</taxon>
        <taxon>Ferrovibrio</taxon>
    </lineage>
</organism>
<dbReference type="PIRSF" id="PIRSF016578">
    <property type="entry name" value="HsaA"/>
    <property type="match status" value="1"/>
</dbReference>
<dbReference type="EMBL" id="CP041636">
    <property type="protein sequence ID" value="QDO96088.1"/>
    <property type="molecule type" value="Genomic_DNA"/>
</dbReference>
<feature type="domain" description="Acyl-CoA dehydrogenase/oxidase N-terminal" evidence="13">
    <location>
        <begin position="13"/>
        <end position="123"/>
    </location>
</feature>
<gene>
    <name evidence="14" type="ORF">FNB15_01800</name>
</gene>
<dbReference type="OrthoDB" id="5510711at2"/>
<dbReference type="InterPro" id="IPR009100">
    <property type="entry name" value="AcylCoA_DH/oxidase_NM_dom_sf"/>
</dbReference>
<protein>
    <recommendedName>
        <fullName evidence="8">Acyl-[acyl-carrier-protein] dehydrogenase MbtN</fullName>
    </recommendedName>
    <alternativeName>
        <fullName evidence="9">Mycobactin synthase protein N</fullName>
    </alternativeName>
</protein>
<dbReference type="InterPro" id="IPR050741">
    <property type="entry name" value="Acyl-CoA_dehydrogenase"/>
</dbReference>
<dbReference type="InterPro" id="IPR006089">
    <property type="entry name" value="Acyl-CoA_DH_CS"/>
</dbReference>
<comment type="similarity">
    <text evidence="3 10">Belongs to the acyl-CoA dehydrogenase family.</text>
</comment>
<evidence type="ECO:0000256" key="5">
    <source>
        <dbReference type="ARBA" id="ARBA00022827"/>
    </source>
</evidence>
<dbReference type="PANTHER" id="PTHR48083">
    <property type="entry name" value="MEDIUM-CHAIN SPECIFIC ACYL-COA DEHYDROGENASE, MITOCHONDRIAL-RELATED"/>
    <property type="match status" value="1"/>
</dbReference>
<dbReference type="Gene3D" id="2.40.110.10">
    <property type="entry name" value="Butyryl-CoA Dehydrogenase, subunit A, domain 2"/>
    <property type="match status" value="1"/>
</dbReference>
<evidence type="ECO:0000256" key="9">
    <source>
        <dbReference type="ARBA" id="ARBA00042660"/>
    </source>
</evidence>
<proteinExistence type="inferred from homology"/>